<keyword evidence="3" id="KW-1185">Reference proteome</keyword>
<dbReference type="Proteomes" id="UP001501074">
    <property type="component" value="Unassembled WGS sequence"/>
</dbReference>
<accession>A0ABP6Z2G2</accession>
<protein>
    <submittedName>
        <fullName evidence="2">Uncharacterized protein</fullName>
    </submittedName>
</protein>
<evidence type="ECO:0000313" key="2">
    <source>
        <dbReference type="EMBL" id="GAA3594932.1"/>
    </source>
</evidence>
<dbReference type="EMBL" id="BAAAZO010000001">
    <property type="protein sequence ID" value="GAA3594932.1"/>
    <property type="molecule type" value="Genomic_DNA"/>
</dbReference>
<feature type="compositionally biased region" description="Basic and acidic residues" evidence="1">
    <location>
        <begin position="1"/>
        <end position="15"/>
    </location>
</feature>
<name>A0ABP6Z2G2_9ACTN</name>
<feature type="compositionally biased region" description="Basic and acidic residues" evidence="1">
    <location>
        <begin position="25"/>
        <end position="34"/>
    </location>
</feature>
<comment type="caution">
    <text evidence="2">The sequence shown here is derived from an EMBL/GenBank/DDBJ whole genome shotgun (WGS) entry which is preliminary data.</text>
</comment>
<gene>
    <name evidence="2" type="ORF">GCM10022223_07570</name>
</gene>
<evidence type="ECO:0000256" key="1">
    <source>
        <dbReference type="SAM" id="MobiDB-lite"/>
    </source>
</evidence>
<feature type="region of interest" description="Disordered" evidence="1">
    <location>
        <begin position="1"/>
        <end position="70"/>
    </location>
</feature>
<reference evidence="3" key="1">
    <citation type="journal article" date="2019" name="Int. J. Syst. Evol. Microbiol.">
        <title>The Global Catalogue of Microorganisms (GCM) 10K type strain sequencing project: providing services to taxonomists for standard genome sequencing and annotation.</title>
        <authorList>
            <consortium name="The Broad Institute Genomics Platform"/>
            <consortium name="The Broad Institute Genome Sequencing Center for Infectious Disease"/>
            <person name="Wu L."/>
            <person name="Ma J."/>
        </authorList>
    </citation>
    <scope>NUCLEOTIDE SEQUENCE [LARGE SCALE GENOMIC DNA]</scope>
    <source>
        <strain evidence="3">JCM 16902</strain>
    </source>
</reference>
<organism evidence="2 3">
    <name type="scientific">Kineosporia mesophila</name>
    <dbReference type="NCBI Taxonomy" id="566012"/>
    <lineage>
        <taxon>Bacteria</taxon>
        <taxon>Bacillati</taxon>
        <taxon>Actinomycetota</taxon>
        <taxon>Actinomycetes</taxon>
        <taxon>Kineosporiales</taxon>
        <taxon>Kineosporiaceae</taxon>
        <taxon>Kineosporia</taxon>
    </lineage>
</organism>
<evidence type="ECO:0000313" key="3">
    <source>
        <dbReference type="Proteomes" id="UP001501074"/>
    </source>
</evidence>
<sequence length="141" mass="15526">MPQPVRERTPVEHRQRPITGPENDEIVHDRRGHGDSGVVTPSIDERQFDPAGPERGNDPRTWPNSTARLTNPTIITMKTDDGLDPTRDAAAPRYCHIATARIGHVTQGGEQGTFCATLHLTGRYMHGSRRRQCATAVLGKG</sequence>
<proteinExistence type="predicted"/>